<accession>A0A5B8VED7</accession>
<dbReference type="SMART" id="SM00228">
    <property type="entry name" value="PDZ"/>
    <property type="match status" value="2"/>
</dbReference>
<keyword evidence="4" id="KW-0378">Hydrolase</keyword>
<evidence type="ECO:0000256" key="4">
    <source>
        <dbReference type="ARBA" id="ARBA00022801"/>
    </source>
</evidence>
<evidence type="ECO:0000259" key="8">
    <source>
        <dbReference type="PROSITE" id="PS50106"/>
    </source>
</evidence>
<dbReference type="InterPro" id="IPR036034">
    <property type="entry name" value="PDZ_sf"/>
</dbReference>
<dbReference type="Pfam" id="PF13180">
    <property type="entry name" value="PDZ_2"/>
    <property type="match status" value="1"/>
</dbReference>
<dbReference type="PRINTS" id="PR00834">
    <property type="entry name" value="PROTEASES2C"/>
</dbReference>
<feature type="binding site" evidence="7">
    <location>
        <position position="171"/>
    </location>
    <ligand>
        <name>substrate</name>
    </ligand>
</feature>
<dbReference type="Pfam" id="PF13365">
    <property type="entry name" value="Trypsin_2"/>
    <property type="match status" value="1"/>
</dbReference>
<evidence type="ECO:0000256" key="5">
    <source>
        <dbReference type="ARBA" id="ARBA00022825"/>
    </source>
</evidence>
<dbReference type="AlphaFoldDB" id="A0A5B8VED7"/>
<dbReference type="EMBL" id="CP042435">
    <property type="protein sequence ID" value="QEC69790.1"/>
    <property type="molecule type" value="Genomic_DNA"/>
</dbReference>
<dbReference type="KEGG" id="pgin:FRZ67_21725"/>
<proteinExistence type="predicted"/>
<keyword evidence="3" id="KW-0677">Repeat</keyword>
<keyword evidence="5" id="KW-0720">Serine protease</keyword>
<evidence type="ECO:0000256" key="7">
    <source>
        <dbReference type="PIRSR" id="PIRSR611782-2"/>
    </source>
</evidence>
<evidence type="ECO:0000256" key="2">
    <source>
        <dbReference type="ARBA" id="ARBA00022729"/>
    </source>
</evidence>
<dbReference type="Gene3D" id="2.30.42.10">
    <property type="match status" value="2"/>
</dbReference>
<keyword evidence="10" id="KW-1185">Reference proteome</keyword>
<evidence type="ECO:0000313" key="9">
    <source>
        <dbReference type="EMBL" id="QEC69790.1"/>
    </source>
</evidence>
<feature type="active site" description="Charge relay system" evidence="6">
    <location>
        <position position="141"/>
    </location>
</feature>
<dbReference type="PANTHER" id="PTHR43343:SF3">
    <property type="entry name" value="PROTEASE DO-LIKE 8, CHLOROPLASTIC"/>
    <property type="match status" value="1"/>
</dbReference>
<evidence type="ECO:0000256" key="6">
    <source>
        <dbReference type="PIRSR" id="PIRSR611782-1"/>
    </source>
</evidence>
<dbReference type="PANTHER" id="PTHR43343">
    <property type="entry name" value="PEPTIDASE S12"/>
    <property type="match status" value="1"/>
</dbReference>
<name>A0A5B8VED7_9BACT</name>
<dbReference type="SUPFAM" id="SSF50494">
    <property type="entry name" value="Trypsin-like serine proteases"/>
    <property type="match status" value="1"/>
</dbReference>
<evidence type="ECO:0000313" key="10">
    <source>
        <dbReference type="Proteomes" id="UP000321533"/>
    </source>
</evidence>
<feature type="active site" description="Charge relay system" evidence="6">
    <location>
        <position position="171"/>
    </location>
</feature>
<feature type="binding site" evidence="7">
    <location>
        <position position="141"/>
    </location>
    <ligand>
        <name>substrate</name>
    </ligand>
</feature>
<dbReference type="NCBIfam" id="TIGR02037">
    <property type="entry name" value="degP_htrA_DO"/>
    <property type="match status" value="1"/>
</dbReference>
<dbReference type="PROSITE" id="PS50106">
    <property type="entry name" value="PDZ"/>
    <property type="match status" value="1"/>
</dbReference>
<gene>
    <name evidence="9" type="ORF">FRZ67_21725</name>
</gene>
<dbReference type="RefSeq" id="WP_147192666.1">
    <property type="nucleotide sequence ID" value="NZ_CP042435.1"/>
</dbReference>
<feature type="binding site" evidence="7">
    <location>
        <begin position="247"/>
        <end position="249"/>
    </location>
    <ligand>
        <name>substrate</name>
    </ligand>
</feature>
<feature type="active site" description="Charge relay system" evidence="6">
    <location>
        <position position="249"/>
    </location>
</feature>
<dbReference type="Gene3D" id="2.40.10.120">
    <property type="match status" value="1"/>
</dbReference>
<dbReference type="InterPro" id="IPR001940">
    <property type="entry name" value="Peptidase_S1C"/>
</dbReference>
<dbReference type="InterPro" id="IPR009003">
    <property type="entry name" value="Peptidase_S1_PA"/>
</dbReference>
<feature type="domain" description="PDZ" evidence="8">
    <location>
        <begin position="310"/>
        <end position="386"/>
    </location>
</feature>
<dbReference type="GO" id="GO:0006508">
    <property type="term" value="P:proteolysis"/>
    <property type="evidence" value="ECO:0007669"/>
    <property type="project" value="UniProtKB-KW"/>
</dbReference>
<evidence type="ECO:0000256" key="1">
    <source>
        <dbReference type="ARBA" id="ARBA00022670"/>
    </source>
</evidence>
<reference evidence="9 10" key="1">
    <citation type="journal article" date="2016" name="Int. J. Syst. Evol. Microbiol.">
        <title>Panacibacter ginsenosidivorans gen. nov., sp. nov., with ginsenoside converting activity isolated from soil of a ginseng field.</title>
        <authorList>
            <person name="Siddiqi M.Z."/>
            <person name="Muhammad Shafi S."/>
            <person name="Choi K.D."/>
            <person name="Im W.T."/>
        </authorList>
    </citation>
    <scope>NUCLEOTIDE SEQUENCE [LARGE SCALE GENOMIC DNA]</scope>
    <source>
        <strain evidence="9 10">Gsoil1550</strain>
    </source>
</reference>
<dbReference type="OrthoDB" id="9758917at2"/>
<dbReference type="InterPro" id="IPR051201">
    <property type="entry name" value="Chloro_Bact_Ser_Proteases"/>
</dbReference>
<organism evidence="9 10">
    <name type="scientific">Panacibacter ginsenosidivorans</name>
    <dbReference type="NCBI Taxonomy" id="1813871"/>
    <lineage>
        <taxon>Bacteria</taxon>
        <taxon>Pseudomonadati</taxon>
        <taxon>Bacteroidota</taxon>
        <taxon>Chitinophagia</taxon>
        <taxon>Chitinophagales</taxon>
        <taxon>Chitinophagaceae</taxon>
        <taxon>Panacibacter</taxon>
    </lineage>
</organism>
<sequence length="511" mass="53989">MKLKNILLVVFISATTAILSVWGYAKFADHNSSSGIQQDNGKLPVNYAGFFDKDNAPVGPVDFTAAATASTPAVVHIKTHTKEKQVANNNKRKNPFSDLFGDDDPFSDFFGGPRNMVIPEQRASGSGVIVSNDGYIVTNNHVVEGADEITVTTTNRKTYKGTVIGTDVNTDLAVIKIDGAGNLPYMVWGNSDDVKLGQWVLAVGYPLNLDVTVTAGIVSAKSRSIGINKGDRPIESFIQTDAAVNPGNSGGALINTNGELIGINSAIASPTGSYAGYSYAIPVNIVKKIVGDLMKFGAVQRAYIGISYPPDDLPEEKKKEMGIKDGEGVFINGVADDGAAKQAGIQKGDFITKINGSAVNSGPELQEQVARYKPGDKVTITFVRNGKENTAAITLKNKAGNYEAVKQESALDNLGGAELVNLDKATAQKNDIAGGVLVKKLGDGILKNTRMQEGFVITSVDGQEVKTVEDLKAILNNAQGGTVRLEGIYPGYEGTYGYPLNLSSSDGGADK</sequence>
<dbReference type="GO" id="GO:0004252">
    <property type="term" value="F:serine-type endopeptidase activity"/>
    <property type="evidence" value="ECO:0007669"/>
    <property type="project" value="InterPro"/>
</dbReference>
<keyword evidence="1" id="KW-0645">Protease</keyword>
<dbReference type="Proteomes" id="UP000321533">
    <property type="component" value="Chromosome"/>
</dbReference>
<dbReference type="CDD" id="cd06779">
    <property type="entry name" value="cpPDZ_Deg_HtrA-like"/>
    <property type="match status" value="1"/>
</dbReference>
<dbReference type="SUPFAM" id="SSF50156">
    <property type="entry name" value="PDZ domain-like"/>
    <property type="match status" value="2"/>
</dbReference>
<keyword evidence="2" id="KW-0732">Signal</keyword>
<dbReference type="InterPro" id="IPR001478">
    <property type="entry name" value="PDZ"/>
</dbReference>
<dbReference type="InterPro" id="IPR011782">
    <property type="entry name" value="Pept_S1C_Do"/>
</dbReference>
<evidence type="ECO:0000256" key="3">
    <source>
        <dbReference type="ARBA" id="ARBA00022737"/>
    </source>
</evidence>
<protein>
    <submittedName>
        <fullName evidence="9">Do family serine endopeptidase</fullName>
    </submittedName>
</protein>